<reference evidence="2" key="2">
    <citation type="submission" date="2015-05" db="EMBL/GenBank/DDBJ databases">
        <title>Complete genome sequence of Corynebacterium mustelae DSM 45274, isolated from various tissues of a male ferret with lethal sepsis.</title>
        <authorList>
            <person name="Ruckert C."/>
            <person name="Albersmeier A."/>
            <person name="Winkler A."/>
            <person name="Tauch A."/>
        </authorList>
    </citation>
    <scope>NUCLEOTIDE SEQUENCE [LARGE SCALE GENOMIC DNA]</scope>
    <source>
        <strain evidence="2">DSM 45274</strain>
    </source>
</reference>
<name>A0A0G3H810_9CORY</name>
<keyword evidence="2" id="KW-1185">Reference proteome</keyword>
<dbReference type="AlphaFoldDB" id="A0A0G3H810"/>
<sequence length="56" mass="5943">MNLDAVLEPILKFFSDGIGAIIANIAKAIYHFLYPANADAATTNPTPSTAPKPVEK</sequence>
<gene>
    <name evidence="1" type="ORF">CMUST_14875</name>
</gene>
<dbReference type="PATRIC" id="fig|571915.4.peg.3195"/>
<dbReference type="Proteomes" id="UP000035199">
    <property type="component" value="Chromosome"/>
</dbReference>
<dbReference type="KEGG" id="cmv:CMUST_14875"/>
<dbReference type="RefSeq" id="WP_169748511.1">
    <property type="nucleotide sequence ID" value="NZ_CP011542.1"/>
</dbReference>
<accession>A0A0G3H810</accession>
<organism evidence="1 2">
    <name type="scientific">Corynebacterium mustelae</name>
    <dbReference type="NCBI Taxonomy" id="571915"/>
    <lineage>
        <taxon>Bacteria</taxon>
        <taxon>Bacillati</taxon>
        <taxon>Actinomycetota</taxon>
        <taxon>Actinomycetes</taxon>
        <taxon>Mycobacteriales</taxon>
        <taxon>Corynebacteriaceae</taxon>
        <taxon>Corynebacterium</taxon>
    </lineage>
</organism>
<evidence type="ECO:0000313" key="2">
    <source>
        <dbReference type="Proteomes" id="UP000035199"/>
    </source>
</evidence>
<dbReference type="EMBL" id="CP011542">
    <property type="protein sequence ID" value="AKK07267.1"/>
    <property type="molecule type" value="Genomic_DNA"/>
</dbReference>
<reference evidence="1 2" key="1">
    <citation type="journal article" date="2015" name="Genome Announc.">
        <title>Complete Genome Sequence of the Type Strain Corynebacterium mustelae DSM 45274, Isolated from Various Tissues of a Male Ferret with Lethal Sepsis.</title>
        <authorList>
            <person name="Ruckert C."/>
            <person name="Eimer J."/>
            <person name="Winkler A."/>
            <person name="Tauch A."/>
        </authorList>
    </citation>
    <scope>NUCLEOTIDE SEQUENCE [LARGE SCALE GENOMIC DNA]</scope>
    <source>
        <strain evidence="1 2">DSM 45274</strain>
    </source>
</reference>
<evidence type="ECO:0000313" key="1">
    <source>
        <dbReference type="EMBL" id="AKK07267.1"/>
    </source>
</evidence>
<dbReference type="STRING" id="571915.CMUST_14875"/>
<proteinExistence type="predicted"/>
<protein>
    <submittedName>
        <fullName evidence="1">Uncharacterized protein</fullName>
    </submittedName>
</protein>